<feature type="domain" description="Transcription factor spt8 beta-propeller" evidence="5">
    <location>
        <begin position="308"/>
        <end position="458"/>
    </location>
</feature>
<evidence type="ECO:0000256" key="4">
    <source>
        <dbReference type="SAM" id="MobiDB-lite"/>
    </source>
</evidence>
<dbReference type="InterPro" id="IPR015943">
    <property type="entry name" value="WD40/YVTN_repeat-like_dom_sf"/>
</dbReference>
<keyword evidence="7" id="KW-1185">Reference proteome</keyword>
<feature type="region of interest" description="Disordered" evidence="4">
    <location>
        <begin position="144"/>
        <end position="200"/>
    </location>
</feature>
<dbReference type="PANTHER" id="PTHR19848:SF8">
    <property type="entry name" value="F-BOX AND WD REPEAT DOMAIN CONTAINING 7"/>
    <property type="match status" value="1"/>
</dbReference>
<dbReference type="InterPro" id="IPR057544">
    <property type="entry name" value="Beta-prop_SPT8"/>
</dbReference>
<feature type="non-terminal residue" evidence="6">
    <location>
        <position position="1"/>
    </location>
</feature>
<proteinExistence type="predicted"/>
<keyword evidence="2" id="KW-0677">Repeat</keyword>
<evidence type="ECO:0000256" key="2">
    <source>
        <dbReference type="ARBA" id="ARBA00022737"/>
    </source>
</evidence>
<evidence type="ECO:0000256" key="3">
    <source>
        <dbReference type="PROSITE-ProRule" id="PRU00221"/>
    </source>
</evidence>
<dbReference type="SUPFAM" id="SSF50978">
    <property type="entry name" value="WD40 repeat-like"/>
    <property type="match status" value="1"/>
</dbReference>
<evidence type="ECO:0000256" key="1">
    <source>
        <dbReference type="ARBA" id="ARBA00022574"/>
    </source>
</evidence>
<dbReference type="OrthoDB" id="10260946at2759"/>
<evidence type="ECO:0000313" key="7">
    <source>
        <dbReference type="Proteomes" id="UP000789739"/>
    </source>
</evidence>
<dbReference type="Pfam" id="PF23798">
    <property type="entry name" value="Beta-prop_SPT8"/>
    <property type="match status" value="3"/>
</dbReference>
<feature type="region of interest" description="Disordered" evidence="4">
    <location>
        <begin position="1"/>
        <end position="46"/>
    </location>
</feature>
<sequence length="462" mass="50984">MDGDSEDEYDTRDLSPSTDSESRDQVSETEETFGIDDITPSSLIPGTNLNTSHATRALQPFVAECSNYDIVPYVAAVHGCHVYAIDATKNMRWIFSGGDDGFIRKYDFFSSLNGKQILTQNQRHSHVESVQKAGVILSYWENEEQPLPTAPPTPVTNGVSENQSQGQNGTNDDRVNQSETSQPSPLPPSSAPPSVPLNTEPKLSPVYSLAVQSEASGCINLYTIRHEEGRCHHVLRQHRRPVSVLKITQDERGCVSGSWDKTVLHWDLNTGQVVREFAGHNSQISSISFRPLVIPSPRPLSNENSLIVPELPNDQDTIIHSNNILMTTSIDGNCFLWDKRAREPIPRKLHPPERTPPWTLSACWSADGSKIYCGRRNGTVDEWDFASGKCMRIFRMPSNSGPVSCVSGMPNGKHIICSSTDNIRLLNVSTDEAELFGTAVPFLIVPGHHGGIISQICILQCN</sequence>
<organism evidence="6 7">
    <name type="scientific">Paraglomus brasilianum</name>
    <dbReference type="NCBI Taxonomy" id="144538"/>
    <lineage>
        <taxon>Eukaryota</taxon>
        <taxon>Fungi</taxon>
        <taxon>Fungi incertae sedis</taxon>
        <taxon>Mucoromycota</taxon>
        <taxon>Glomeromycotina</taxon>
        <taxon>Glomeromycetes</taxon>
        <taxon>Paraglomerales</taxon>
        <taxon>Paraglomeraceae</taxon>
        <taxon>Paraglomus</taxon>
    </lineage>
</organism>
<feature type="compositionally biased region" description="Pro residues" evidence="4">
    <location>
        <begin position="184"/>
        <end position="195"/>
    </location>
</feature>
<feature type="domain" description="Transcription factor spt8 beta-propeller" evidence="5">
    <location>
        <begin position="198"/>
        <end position="293"/>
    </location>
</feature>
<dbReference type="Gene3D" id="2.130.10.10">
    <property type="entry name" value="YVTN repeat-like/Quinoprotein amine dehydrogenase"/>
    <property type="match status" value="2"/>
</dbReference>
<feature type="compositionally biased region" description="Polar residues" evidence="4">
    <location>
        <begin position="155"/>
        <end position="170"/>
    </location>
</feature>
<feature type="compositionally biased region" description="Acidic residues" evidence="4">
    <location>
        <begin position="1"/>
        <end position="10"/>
    </location>
</feature>
<evidence type="ECO:0000259" key="5">
    <source>
        <dbReference type="Pfam" id="PF23798"/>
    </source>
</evidence>
<accession>A0A9N9CWE1</accession>
<dbReference type="InterPro" id="IPR036322">
    <property type="entry name" value="WD40_repeat_dom_sf"/>
</dbReference>
<gene>
    <name evidence="6" type="ORF">PBRASI_LOCUS8551</name>
</gene>
<dbReference type="InterPro" id="IPR001680">
    <property type="entry name" value="WD40_rpt"/>
</dbReference>
<dbReference type="PROSITE" id="PS50082">
    <property type="entry name" value="WD_REPEATS_2"/>
    <property type="match status" value="1"/>
</dbReference>
<dbReference type="EMBL" id="CAJVPI010001557">
    <property type="protein sequence ID" value="CAG8618183.1"/>
    <property type="molecule type" value="Genomic_DNA"/>
</dbReference>
<name>A0A9N9CWE1_9GLOM</name>
<keyword evidence="1 3" id="KW-0853">WD repeat</keyword>
<dbReference type="PANTHER" id="PTHR19848">
    <property type="entry name" value="WD40 REPEAT PROTEIN"/>
    <property type="match status" value="1"/>
</dbReference>
<feature type="domain" description="Transcription factor spt8 beta-propeller" evidence="5">
    <location>
        <begin position="68"/>
        <end position="144"/>
    </location>
</feature>
<dbReference type="Proteomes" id="UP000789739">
    <property type="component" value="Unassembled WGS sequence"/>
</dbReference>
<evidence type="ECO:0000313" key="6">
    <source>
        <dbReference type="EMBL" id="CAG8618183.1"/>
    </source>
</evidence>
<comment type="caution">
    <text evidence="6">The sequence shown here is derived from an EMBL/GenBank/DDBJ whole genome shotgun (WGS) entry which is preliminary data.</text>
</comment>
<protein>
    <submittedName>
        <fullName evidence="6">724_t:CDS:1</fullName>
    </submittedName>
</protein>
<dbReference type="AlphaFoldDB" id="A0A9N9CWE1"/>
<feature type="repeat" description="WD" evidence="3">
    <location>
        <begin position="235"/>
        <end position="276"/>
    </location>
</feature>
<dbReference type="SMART" id="SM00320">
    <property type="entry name" value="WD40"/>
    <property type="match status" value="5"/>
</dbReference>
<reference evidence="6" key="1">
    <citation type="submission" date="2021-06" db="EMBL/GenBank/DDBJ databases">
        <authorList>
            <person name="Kallberg Y."/>
            <person name="Tangrot J."/>
            <person name="Rosling A."/>
        </authorList>
    </citation>
    <scope>NUCLEOTIDE SEQUENCE</scope>
    <source>
        <strain evidence="6">BR232B</strain>
    </source>
</reference>
<dbReference type="PROSITE" id="PS50294">
    <property type="entry name" value="WD_REPEATS_REGION"/>
    <property type="match status" value="1"/>
</dbReference>